<keyword evidence="2" id="KW-1185">Reference proteome</keyword>
<accession>V5WJV7</accession>
<evidence type="ECO:0000313" key="2">
    <source>
        <dbReference type="Proteomes" id="UP000018680"/>
    </source>
</evidence>
<reference evidence="1 2" key="1">
    <citation type="journal article" date="2015" name="Stand. Genomic Sci.">
        <title>Complete genome sequence and description of Salinispira pacifica gen. nov., sp. nov., a novel spirochaete isolated form a hypersaline microbial mat.</title>
        <authorList>
            <person name="Ben Hania W."/>
            <person name="Joseph M."/>
            <person name="Schumann P."/>
            <person name="Bunk B."/>
            <person name="Fiebig A."/>
            <person name="Sproer C."/>
            <person name="Klenk H.P."/>
            <person name="Fardeau M.L."/>
            <person name="Spring S."/>
        </authorList>
    </citation>
    <scope>NUCLEOTIDE SEQUENCE [LARGE SCALE GENOMIC DNA]</scope>
    <source>
        <strain evidence="1 2">L21-RPul-D2</strain>
    </source>
</reference>
<dbReference type="Proteomes" id="UP000018680">
    <property type="component" value="Chromosome"/>
</dbReference>
<dbReference type="AlphaFoldDB" id="V5WJV7"/>
<name>V5WJV7_9SPIO</name>
<dbReference type="STRING" id="1307761.L21SP2_2094"/>
<protein>
    <submittedName>
        <fullName evidence="1">Uncharacterized protein</fullName>
    </submittedName>
</protein>
<proteinExistence type="predicted"/>
<dbReference type="HOGENOM" id="CLU_3316709_0_0_12"/>
<gene>
    <name evidence="1" type="ORF">L21SP2_2094</name>
</gene>
<evidence type="ECO:0000313" key="1">
    <source>
        <dbReference type="EMBL" id="AHC15461.1"/>
    </source>
</evidence>
<organism evidence="1 2">
    <name type="scientific">Salinispira pacifica</name>
    <dbReference type="NCBI Taxonomy" id="1307761"/>
    <lineage>
        <taxon>Bacteria</taxon>
        <taxon>Pseudomonadati</taxon>
        <taxon>Spirochaetota</taxon>
        <taxon>Spirochaetia</taxon>
        <taxon>Spirochaetales</taxon>
        <taxon>Spirochaetaceae</taxon>
        <taxon>Salinispira</taxon>
    </lineage>
</organism>
<sequence length="39" mass="4766">MIANEYKQKKLVENHQYWILFLLYDKKIISELINKINLG</sequence>
<dbReference type="KEGG" id="slr:L21SP2_2094"/>
<dbReference type="EMBL" id="CP006939">
    <property type="protein sequence ID" value="AHC15461.1"/>
    <property type="molecule type" value="Genomic_DNA"/>
</dbReference>